<feature type="compositionally biased region" description="Low complexity" evidence="1">
    <location>
        <begin position="317"/>
        <end position="335"/>
    </location>
</feature>
<feature type="compositionally biased region" description="Basic and acidic residues" evidence="1">
    <location>
        <begin position="474"/>
        <end position="483"/>
    </location>
</feature>
<accession>A0AAN4ZQ94</accession>
<feature type="compositionally biased region" description="Acidic residues" evidence="1">
    <location>
        <begin position="51"/>
        <end position="63"/>
    </location>
</feature>
<gene>
    <name evidence="2" type="ORF">PMAYCL1PPCAC_11385</name>
</gene>
<dbReference type="EMBL" id="BTRK01000003">
    <property type="protein sequence ID" value="GMR41190.1"/>
    <property type="molecule type" value="Genomic_DNA"/>
</dbReference>
<feature type="compositionally biased region" description="Basic and acidic residues" evidence="1">
    <location>
        <begin position="440"/>
        <end position="462"/>
    </location>
</feature>
<feature type="region of interest" description="Disordered" evidence="1">
    <location>
        <begin position="1"/>
        <end position="108"/>
    </location>
</feature>
<evidence type="ECO:0000313" key="2">
    <source>
        <dbReference type="EMBL" id="GMR41190.1"/>
    </source>
</evidence>
<feature type="compositionally biased region" description="Basic residues" evidence="1">
    <location>
        <begin position="336"/>
        <end position="360"/>
    </location>
</feature>
<reference evidence="3" key="1">
    <citation type="submission" date="2022-10" db="EMBL/GenBank/DDBJ databases">
        <title>Genome assembly of Pristionchus species.</title>
        <authorList>
            <person name="Yoshida K."/>
            <person name="Sommer R.J."/>
        </authorList>
    </citation>
    <scope>NUCLEOTIDE SEQUENCE [LARGE SCALE GENOMIC DNA]</scope>
    <source>
        <strain evidence="3">RS5460</strain>
    </source>
</reference>
<feature type="compositionally biased region" description="Basic and acidic residues" evidence="1">
    <location>
        <begin position="415"/>
        <end position="431"/>
    </location>
</feature>
<sequence>FSYQMDEEELLLQGGDDASAVNADHLDEDQLLGDAGSTAGENTDGIKIEEHEELDYEEEEEKEERESRFTSERAKKSPILAPDDTGSAAPKNTQTVSGRGNFRGRGAAGFRGGNFNSRGGMRMAGGGSAGPISLLTSNIPPPMMMGGPMGGPMGNILVNPNFPVGAGLTLLPNPGPGYGAPPMGLRGPMGPLGPKVTLSIDGAPALAVPVNVAPPQQMGPGPGGPMMMPPPNLSMRPGGGPPMVLNPMAAPPPSAMRFPPGMGPPPMSVGMNVPPPGIAPQLAGMAPNWNLMVEAFLGDKKSAGDRTKKKRRRRSRSSSYSSSSGSESSYSSSSRSRSRSRSPRKSRKRSSRGTRKHRKERSSGERGSKGERGGERRVFRTGPNSFRINSAPTNGGAELPSLLDGMERGGSSRSRRADRERQRENDSRDSARALGLDDEYLSRVEDQRRQREELRRRRDRAEGGGGSAAAATRESVRDRREGRAPVSGRSRNESHGNGSSAAKDVKKKTEATVEEAKRKAYLAVHVKNVGHLGEAALGRVKALANEVGETKKVWRPTDDVVTVIFVELDKAKAFMLKYNGKVLSGLRVTVGLEKVYLNLSEVKDR</sequence>
<feature type="compositionally biased region" description="Basic residues" evidence="1">
    <location>
        <begin position="307"/>
        <end position="316"/>
    </location>
</feature>
<feature type="compositionally biased region" description="Basic and acidic residues" evidence="1">
    <location>
        <begin position="361"/>
        <end position="378"/>
    </location>
</feature>
<feature type="compositionally biased region" description="Polar residues" evidence="1">
    <location>
        <begin position="382"/>
        <end position="393"/>
    </location>
</feature>
<dbReference type="AlphaFoldDB" id="A0AAN4ZQ94"/>
<dbReference type="Proteomes" id="UP001328107">
    <property type="component" value="Unassembled WGS sequence"/>
</dbReference>
<feature type="region of interest" description="Disordered" evidence="1">
    <location>
        <begin position="302"/>
        <end position="511"/>
    </location>
</feature>
<proteinExistence type="predicted"/>
<evidence type="ECO:0000313" key="3">
    <source>
        <dbReference type="Proteomes" id="UP001328107"/>
    </source>
</evidence>
<organism evidence="2 3">
    <name type="scientific">Pristionchus mayeri</name>
    <dbReference type="NCBI Taxonomy" id="1317129"/>
    <lineage>
        <taxon>Eukaryota</taxon>
        <taxon>Metazoa</taxon>
        <taxon>Ecdysozoa</taxon>
        <taxon>Nematoda</taxon>
        <taxon>Chromadorea</taxon>
        <taxon>Rhabditida</taxon>
        <taxon>Rhabditina</taxon>
        <taxon>Diplogasteromorpha</taxon>
        <taxon>Diplogasteroidea</taxon>
        <taxon>Neodiplogasteridae</taxon>
        <taxon>Pristionchus</taxon>
    </lineage>
</organism>
<keyword evidence="3" id="KW-1185">Reference proteome</keyword>
<evidence type="ECO:0000256" key="1">
    <source>
        <dbReference type="SAM" id="MobiDB-lite"/>
    </source>
</evidence>
<name>A0AAN4ZQ94_9BILA</name>
<feature type="compositionally biased region" description="Acidic residues" evidence="1">
    <location>
        <begin position="1"/>
        <end position="10"/>
    </location>
</feature>
<comment type="caution">
    <text evidence="2">The sequence shown here is derived from an EMBL/GenBank/DDBJ whole genome shotgun (WGS) entry which is preliminary data.</text>
</comment>
<protein>
    <submittedName>
        <fullName evidence="2">Uncharacterized protein</fullName>
    </submittedName>
</protein>
<feature type="non-terminal residue" evidence="2">
    <location>
        <position position="1"/>
    </location>
</feature>
<feature type="compositionally biased region" description="Basic and acidic residues" evidence="1">
    <location>
        <begin position="64"/>
        <end position="75"/>
    </location>
</feature>